<gene>
    <name evidence="2" type="primary">ga08142</name>
    <name evidence="2" type="ORF">PR202_ga08142</name>
</gene>
<dbReference type="InterPro" id="IPR035979">
    <property type="entry name" value="RBD_domain_sf"/>
</dbReference>
<keyword evidence="3" id="KW-1185">Reference proteome</keyword>
<evidence type="ECO:0000313" key="3">
    <source>
        <dbReference type="Proteomes" id="UP001054889"/>
    </source>
</evidence>
<dbReference type="PANTHER" id="PTHR35491">
    <property type="entry name" value="OS12G0638500-LIKE PROTEIN"/>
    <property type="match status" value="1"/>
</dbReference>
<dbReference type="Gene3D" id="3.30.70.330">
    <property type="match status" value="1"/>
</dbReference>
<dbReference type="SUPFAM" id="SSF54928">
    <property type="entry name" value="RNA-binding domain, RBD"/>
    <property type="match status" value="1"/>
</dbReference>
<feature type="compositionally biased region" description="Basic and acidic residues" evidence="1">
    <location>
        <begin position="101"/>
        <end position="116"/>
    </location>
</feature>
<sequence>MREPNLPKKLKIACWLDLCCTSAGQVQFHHAVTLSKIFSQYGPVKEAKAEIPNNANSAQVIFKRRMDAEAAFAGAGKISALGPALDSFRLTDFPAAGLGDEPSHGASKGDKSKGDE</sequence>
<dbReference type="InterPro" id="IPR012677">
    <property type="entry name" value="Nucleotide-bd_a/b_plait_sf"/>
</dbReference>
<dbReference type="GO" id="GO:0003676">
    <property type="term" value="F:nucleic acid binding"/>
    <property type="evidence" value="ECO:0007669"/>
    <property type="project" value="InterPro"/>
</dbReference>
<dbReference type="Proteomes" id="UP001054889">
    <property type="component" value="Unassembled WGS sequence"/>
</dbReference>
<reference evidence="2" key="1">
    <citation type="journal article" date="2018" name="DNA Res.">
        <title>Multiple hybrid de novo genome assembly of finger millet, an orphan allotetraploid crop.</title>
        <authorList>
            <person name="Hatakeyama M."/>
            <person name="Aluri S."/>
            <person name="Balachadran M.T."/>
            <person name="Sivarajan S.R."/>
            <person name="Patrignani A."/>
            <person name="Gruter S."/>
            <person name="Poveda L."/>
            <person name="Shimizu-Inatsugi R."/>
            <person name="Baeten J."/>
            <person name="Francoijs K.J."/>
            <person name="Nataraja K.N."/>
            <person name="Reddy Y.A.N."/>
            <person name="Phadnis S."/>
            <person name="Ravikumar R.L."/>
            <person name="Schlapbach R."/>
            <person name="Sreeman S.M."/>
            <person name="Shimizu K.K."/>
        </authorList>
    </citation>
    <scope>NUCLEOTIDE SEQUENCE</scope>
</reference>
<proteinExistence type="predicted"/>
<organism evidence="2 3">
    <name type="scientific">Eleusine coracana subsp. coracana</name>
    <dbReference type="NCBI Taxonomy" id="191504"/>
    <lineage>
        <taxon>Eukaryota</taxon>
        <taxon>Viridiplantae</taxon>
        <taxon>Streptophyta</taxon>
        <taxon>Embryophyta</taxon>
        <taxon>Tracheophyta</taxon>
        <taxon>Spermatophyta</taxon>
        <taxon>Magnoliopsida</taxon>
        <taxon>Liliopsida</taxon>
        <taxon>Poales</taxon>
        <taxon>Poaceae</taxon>
        <taxon>PACMAD clade</taxon>
        <taxon>Chloridoideae</taxon>
        <taxon>Cynodonteae</taxon>
        <taxon>Eleusininae</taxon>
        <taxon>Eleusine</taxon>
    </lineage>
</organism>
<evidence type="ECO:0000256" key="1">
    <source>
        <dbReference type="SAM" id="MobiDB-lite"/>
    </source>
</evidence>
<name>A0AAV5C1F1_ELECO</name>
<comment type="caution">
    <text evidence="2">The sequence shown here is derived from an EMBL/GenBank/DDBJ whole genome shotgun (WGS) entry which is preliminary data.</text>
</comment>
<evidence type="ECO:0008006" key="4">
    <source>
        <dbReference type="Google" id="ProtNLM"/>
    </source>
</evidence>
<evidence type="ECO:0000313" key="2">
    <source>
        <dbReference type="EMBL" id="GJM91735.1"/>
    </source>
</evidence>
<reference evidence="2" key="2">
    <citation type="submission" date="2021-12" db="EMBL/GenBank/DDBJ databases">
        <title>Resequencing data analysis of finger millet.</title>
        <authorList>
            <person name="Hatakeyama M."/>
            <person name="Aluri S."/>
            <person name="Balachadran M.T."/>
            <person name="Sivarajan S.R."/>
            <person name="Poveda L."/>
            <person name="Shimizu-Inatsugi R."/>
            <person name="Schlapbach R."/>
            <person name="Sreeman S.M."/>
            <person name="Shimizu K.K."/>
        </authorList>
    </citation>
    <scope>NUCLEOTIDE SEQUENCE</scope>
</reference>
<feature type="region of interest" description="Disordered" evidence="1">
    <location>
        <begin position="96"/>
        <end position="116"/>
    </location>
</feature>
<accession>A0AAV5C1F1</accession>
<dbReference type="AlphaFoldDB" id="A0AAV5C1F1"/>
<dbReference type="PANTHER" id="PTHR35491:SF7">
    <property type="entry name" value="OS11G0303500 PROTEIN"/>
    <property type="match status" value="1"/>
</dbReference>
<dbReference type="EMBL" id="BQKI01000004">
    <property type="protein sequence ID" value="GJM91735.1"/>
    <property type="molecule type" value="Genomic_DNA"/>
</dbReference>
<protein>
    <recommendedName>
        <fullName evidence="4">RRM domain-containing protein</fullName>
    </recommendedName>
</protein>